<proteinExistence type="predicted"/>
<dbReference type="EMBL" id="SPHZ02000011">
    <property type="protein sequence ID" value="KAF0892460.1"/>
    <property type="molecule type" value="Genomic_DNA"/>
</dbReference>
<gene>
    <name evidence="2" type="ORF">E2562_016771</name>
</gene>
<feature type="region of interest" description="Disordered" evidence="1">
    <location>
        <begin position="38"/>
        <end position="61"/>
    </location>
</feature>
<dbReference type="Proteomes" id="UP000479710">
    <property type="component" value="Unassembled WGS sequence"/>
</dbReference>
<evidence type="ECO:0000313" key="3">
    <source>
        <dbReference type="Proteomes" id="UP000479710"/>
    </source>
</evidence>
<comment type="caution">
    <text evidence="2">The sequence shown here is derived from an EMBL/GenBank/DDBJ whole genome shotgun (WGS) entry which is preliminary data.</text>
</comment>
<keyword evidence="3" id="KW-1185">Reference proteome</keyword>
<evidence type="ECO:0000313" key="2">
    <source>
        <dbReference type="EMBL" id="KAF0892460.1"/>
    </source>
</evidence>
<name>A0A6G1BWU3_9ORYZ</name>
<protein>
    <submittedName>
        <fullName evidence="2">Uncharacterized protein</fullName>
    </submittedName>
</protein>
<organism evidence="2 3">
    <name type="scientific">Oryza meyeriana var. granulata</name>
    <dbReference type="NCBI Taxonomy" id="110450"/>
    <lineage>
        <taxon>Eukaryota</taxon>
        <taxon>Viridiplantae</taxon>
        <taxon>Streptophyta</taxon>
        <taxon>Embryophyta</taxon>
        <taxon>Tracheophyta</taxon>
        <taxon>Spermatophyta</taxon>
        <taxon>Magnoliopsida</taxon>
        <taxon>Liliopsida</taxon>
        <taxon>Poales</taxon>
        <taxon>Poaceae</taxon>
        <taxon>BOP clade</taxon>
        <taxon>Oryzoideae</taxon>
        <taxon>Oryzeae</taxon>
        <taxon>Oryzinae</taxon>
        <taxon>Oryza</taxon>
        <taxon>Oryza meyeriana</taxon>
    </lineage>
</organism>
<sequence length="61" mass="7097">MESKARWTINRHVTPTHDEDGEEVVWRRSRWCADIRRSGAGASRRRAAPGSELAKREESKY</sequence>
<reference evidence="2 3" key="1">
    <citation type="submission" date="2019-11" db="EMBL/GenBank/DDBJ databases">
        <title>Whole genome sequence of Oryza granulata.</title>
        <authorList>
            <person name="Li W."/>
        </authorList>
    </citation>
    <scope>NUCLEOTIDE SEQUENCE [LARGE SCALE GENOMIC DNA]</scope>
    <source>
        <strain evidence="3">cv. Menghai</strain>
        <tissue evidence="2">Leaf</tissue>
    </source>
</reference>
<accession>A0A6G1BWU3</accession>
<dbReference type="AlphaFoldDB" id="A0A6G1BWU3"/>
<evidence type="ECO:0000256" key="1">
    <source>
        <dbReference type="SAM" id="MobiDB-lite"/>
    </source>
</evidence>